<sequence length="1391" mass="158344">MEFNLIKEILTGSITGYITNALAIKMIFREYGIGKFKVGGMVVKTRNEFIDNVSSLVENDIINFHTLKGELEKESFKESIKGFSNDLLKNKIYKNTLNLSLGEIKGVNSTIDKTENYIREHADENFSNIFEGVCRNVSLKDILNDKQVESISENVFKYALDKLNTDDFIEKAIVDFYNENRSLSFEEFLGSKIVECLGESFEDNLSNFHIDLKNNFSTSIDSSFENTIEILKVDEVLNKLQEKVSKKTIVDFVKSEDINKFSRSLSAKIEEFLKGNEGKKLIDNFIIELFSAIKSMDKSIYDLLSEDAEENIEIFIKDKLQYGVKELILWIQNNKNDIEGLVENALNDTINAMDDEMKKGTLNSLKDKFLSGSASRFGMVSKITGYLDNNVDIDSVSTEITDKIIRYVKEQKISNVIEMLRENNVFNGETIENFISCSFINYLNESLQAYVLEISNKKIGDVCKLDLVSAFKTYIKKPLLSTIKNKYVYSDNVTKLIKNEIIKGLNNINASKFSDLISEEIIHENSSIIKKSIIEKLNDNKGYIVNLISKQLVNSIGDGNLYNSLNEGERKNILNEAVDNILDKANDAIDNLKQLEVKKLCDGINKIENIDGILSNNIQLWLNDNLEYVVKGNIKETISKNLSKLKDEELKVAVEEFMGKEMKPITLIGALLGAIAGIGMYFYDKSTVGYNFLTVTIINLIVYGFVGWITNVQAIAMLFRPYTEKRIFGIKIPFTPGVVAARKPKFAKSMSAFVDNSLLDKDSMKYLFNKNQDTIYKKLEEKVSENDYKIVVDVLNKYSDTINNMSYNYIKGIINKNKEKISNSLARELSNFTPSIVFCTHIEEKLVKEALEKIKESHEIIRSSLEEFLKSEKSISEVIPDSFKISLQNKLNYKIEEVVNNLSNYFSEENDFMKQFQGEYNEIANKSVNEVIESKYIIKWSEFFGELIKDKLYSKETEDKIFNFIEAVISKEISSDKKISELFNGLFVKMLGYKFNFIVEGIIAYASKKLTDNEQIIVESASATIQEGLGFFEKLGYSMLGGDAIVADVVSNVINKQFPHFIENKKVELYQVIANFAGDKVLGSTVSDLNVTVESKEIFNIANSEECMSAIQNNFMNTANEMINSLTEIKIESYLKDISITNIKDLCSVFEEEIKFVDKEMANSINEHKDLIVNEYSSLGYKVFEDLILSRKVSNFTRKIETEYVEDIAKNLSNLAFRSSDVQQNLQSFIEVLANSAITEKGISEFFDLKEFNNSILCVIEKLMEDEEIDEELKKSIAHIIEDITKNNLNIVDSDTKKDILSIIIKSGIDAAEDNFSNVIDSIDFRGITEKQINKMNAKEIEDLFNSFAKKYFNRLKLYGFGGAFFGLHWAIGVIAFVVYKASELKDKLKG</sequence>
<dbReference type="RefSeq" id="WP_032079355.1">
    <property type="nucleotide sequence ID" value="NZ_CP020953.1"/>
</dbReference>
<gene>
    <name evidence="7" type="ORF">B9W14_09740</name>
</gene>
<keyword evidence="4 6" id="KW-1133">Transmembrane helix</keyword>
<dbReference type="Pfam" id="PF04286">
    <property type="entry name" value="DUF445"/>
    <property type="match status" value="2"/>
</dbReference>
<dbReference type="GO" id="GO:0012505">
    <property type="term" value="C:endomembrane system"/>
    <property type="evidence" value="ECO:0007669"/>
    <property type="project" value="UniProtKB-SubCell"/>
</dbReference>
<name>A0A2U8DQK1_9CLOT</name>
<evidence type="ECO:0000256" key="3">
    <source>
        <dbReference type="ARBA" id="ARBA00022692"/>
    </source>
</evidence>
<evidence type="ECO:0000256" key="4">
    <source>
        <dbReference type="ARBA" id="ARBA00022989"/>
    </source>
</evidence>
<feature type="transmembrane region" description="Helical" evidence="6">
    <location>
        <begin position="665"/>
        <end position="683"/>
    </location>
</feature>
<organism evidence="7 8">
    <name type="scientific">Clostridium drakei</name>
    <dbReference type="NCBI Taxonomy" id="332101"/>
    <lineage>
        <taxon>Bacteria</taxon>
        <taxon>Bacillati</taxon>
        <taxon>Bacillota</taxon>
        <taxon>Clostridia</taxon>
        <taxon>Eubacteriales</taxon>
        <taxon>Clostridiaceae</taxon>
        <taxon>Clostridium</taxon>
    </lineage>
</organism>
<reference evidence="8" key="1">
    <citation type="submission" date="2017-04" db="EMBL/GenBank/DDBJ databases">
        <authorList>
            <person name="Song Y."/>
            <person name="Cho B.-K."/>
        </authorList>
    </citation>
    <scope>NUCLEOTIDE SEQUENCE [LARGE SCALE GENOMIC DNA]</scope>
    <source>
        <strain evidence="8">SL1</strain>
    </source>
</reference>
<evidence type="ECO:0000256" key="5">
    <source>
        <dbReference type="ARBA" id="ARBA00023136"/>
    </source>
</evidence>
<evidence type="ECO:0000256" key="1">
    <source>
        <dbReference type="ARBA" id="ARBA00004308"/>
    </source>
</evidence>
<dbReference type="KEGG" id="cdrk:B9W14_09740"/>
<proteinExistence type="inferred from homology"/>
<dbReference type="InterPro" id="IPR007383">
    <property type="entry name" value="DUF445"/>
</dbReference>
<dbReference type="OrthoDB" id="9787430at2"/>
<comment type="similarity">
    <text evidence="2">Belongs to the UPF0754 family.</text>
</comment>
<dbReference type="Proteomes" id="UP000244910">
    <property type="component" value="Chromosome"/>
</dbReference>
<evidence type="ECO:0000256" key="2">
    <source>
        <dbReference type="ARBA" id="ARBA00008053"/>
    </source>
</evidence>
<evidence type="ECO:0008006" key="9">
    <source>
        <dbReference type="Google" id="ProtNLM"/>
    </source>
</evidence>
<keyword evidence="8" id="KW-1185">Reference proteome</keyword>
<evidence type="ECO:0000313" key="8">
    <source>
        <dbReference type="Proteomes" id="UP000244910"/>
    </source>
</evidence>
<evidence type="ECO:0000256" key="6">
    <source>
        <dbReference type="SAM" id="Phobius"/>
    </source>
</evidence>
<accession>A0A2U8DQK1</accession>
<dbReference type="PANTHER" id="PTHR35791:SF1">
    <property type="entry name" value="UPF0754 MEMBRANE PROTEIN YHEB"/>
    <property type="match status" value="1"/>
</dbReference>
<protein>
    <recommendedName>
        <fullName evidence="9">DUF445 domain-containing protein</fullName>
    </recommendedName>
</protein>
<feature type="transmembrane region" description="Helical" evidence="6">
    <location>
        <begin position="1358"/>
        <end position="1380"/>
    </location>
</feature>
<dbReference type="EMBL" id="CP020953">
    <property type="protein sequence ID" value="AWI04761.1"/>
    <property type="molecule type" value="Genomic_DNA"/>
</dbReference>
<keyword evidence="5 6" id="KW-0472">Membrane</keyword>
<keyword evidence="3 6" id="KW-0812">Transmembrane</keyword>
<comment type="subcellular location">
    <subcellularLocation>
        <location evidence="1">Endomembrane system</location>
    </subcellularLocation>
</comment>
<feature type="transmembrane region" description="Helical" evidence="6">
    <location>
        <begin position="695"/>
        <end position="719"/>
    </location>
</feature>
<evidence type="ECO:0000313" key="7">
    <source>
        <dbReference type="EMBL" id="AWI04761.1"/>
    </source>
</evidence>
<dbReference type="PANTHER" id="PTHR35791">
    <property type="entry name" value="UPF0754 MEMBRANE PROTEIN YHEB"/>
    <property type="match status" value="1"/>
</dbReference>